<dbReference type="EMBL" id="SACQ01000007">
    <property type="protein sequence ID" value="RVU29743.1"/>
    <property type="molecule type" value="Genomic_DNA"/>
</dbReference>
<dbReference type="RefSeq" id="WP_127695026.1">
    <property type="nucleotide sequence ID" value="NZ_SACQ01000007.1"/>
</dbReference>
<dbReference type="Pfam" id="PF05359">
    <property type="entry name" value="DUF748"/>
    <property type="match status" value="1"/>
</dbReference>
<accession>A0A437Q5F8</accession>
<evidence type="ECO:0000313" key="1">
    <source>
        <dbReference type="EMBL" id="RVU29743.1"/>
    </source>
</evidence>
<keyword evidence="2" id="KW-1185">Reference proteome</keyword>
<dbReference type="AlphaFoldDB" id="A0A437Q5F8"/>
<gene>
    <name evidence="1" type="ORF">EOE65_14415</name>
</gene>
<sequence>MKLLLSLIVIVLLGLHTLPYLVRDQVVIWLRDHGAQEAHFEAININWFDGSIALTKLSATAPDAPPINVGQLDLGIDYKALFEQRVLVKHLAVKEVQTGLYQKQDDLWLGPINLSALSDDKPESPDTTASDEPSAWRFGIQSVAIDSLVWALDIPPYKQSLFIETAELNSLLQWDEQATTALQLKGTLNGSSFDIESEATPLPAQKVSTLSLKLDQFPLESVAAPWVPQLKGTLTTNLSVKVDLTDLSGRIEHTGDIKVTGFRWQDEGLSAKDQVLTWAGKGVVDLKDAAPEKITLAGRIQSNGVALQQDDALDLTLAKLGWRGDIAMAFANGQLKQVKGPQTVSLGQLDLTQPGLQLSAKSLTQQGPLTLDFGKQGPQRITLGTALDVQTLSLQQGEMALQLDSVRQQGPLSVTLGEGGPQQVTAAIDAALAGLSLSQPALQLKMAGADIRSQTELAWREAELATISATPDIRLKGLDLSQTTGLVVRTDSATLKAQLNEMSPTAPKITAADVALEQLYVAADKAPLTLASLDQLALSNGYYDAKMISADRIRLANLKANYQEGSAPMVAAGSIDIAQFSMTELARLVIESIVINQMTTEVTVTKAQAIKEVERLQAALATLSGPSAAPEKGVKSDNNDAGMTVRIGKVSLADTNLVRFADNSVAPRFQSEASITALNIANIDTGSEQQSQFSAKATINKRASLAVDGKLNLFGADKNGNWKLELNNMQLPVISPYAGKFIGYYLQSGQMNFASDVTLKKSELSGTNQIDLRRIEVQPAQNSATGKFNQQLSMPLGTAIAVLEDGNDNIKLDLPVEGSLNDPKFGYQSIVERLAKKGLKQAAFSFLTKSLQPYGALISIAKTAIDASQSGAFINLAPVGFVAGENQPNADASDYVAKISGMLKERDALRLNVCGNAVLADKQALLPELEKMNKKREKPLTAEQLDEIVTDKLQVLAGERGETVMDMLLKQGVPQKQLFSCFAVPNTKNAELTPGVALAL</sequence>
<reference evidence="1 2" key="1">
    <citation type="submission" date="2019-01" db="EMBL/GenBank/DDBJ databases">
        <authorList>
            <person name="Chen W.-M."/>
        </authorList>
    </citation>
    <scope>NUCLEOTIDE SEQUENCE [LARGE SCALE GENOMIC DNA]</scope>
    <source>
        <strain evidence="1 2">HPM-16</strain>
    </source>
</reference>
<comment type="caution">
    <text evidence="1">The sequence shown here is derived from an EMBL/GenBank/DDBJ whole genome shotgun (WGS) entry which is preliminary data.</text>
</comment>
<dbReference type="InterPro" id="IPR008023">
    <property type="entry name" value="DUF748"/>
</dbReference>
<proteinExistence type="predicted"/>
<organism evidence="1 2">
    <name type="scientific">Neptunomonas marina</name>
    <dbReference type="NCBI Taxonomy" id="1815562"/>
    <lineage>
        <taxon>Bacteria</taxon>
        <taxon>Pseudomonadati</taxon>
        <taxon>Pseudomonadota</taxon>
        <taxon>Gammaproteobacteria</taxon>
        <taxon>Oceanospirillales</taxon>
        <taxon>Oceanospirillaceae</taxon>
        <taxon>Neptunomonas</taxon>
    </lineage>
</organism>
<protein>
    <submittedName>
        <fullName evidence="1">DUF748 domain-containing protein</fullName>
    </submittedName>
</protein>
<dbReference type="Proteomes" id="UP000282818">
    <property type="component" value="Unassembled WGS sequence"/>
</dbReference>
<name>A0A437Q5F8_9GAMM</name>
<evidence type="ECO:0000313" key="2">
    <source>
        <dbReference type="Proteomes" id="UP000282818"/>
    </source>
</evidence>